<organism evidence="3 4">
    <name type="scientific">Candidatus Protofrankia californiensis</name>
    <dbReference type="NCBI Taxonomy" id="1839754"/>
    <lineage>
        <taxon>Bacteria</taxon>
        <taxon>Bacillati</taxon>
        <taxon>Actinomycetota</taxon>
        <taxon>Actinomycetes</taxon>
        <taxon>Frankiales</taxon>
        <taxon>Frankiaceae</taxon>
        <taxon>Protofrankia</taxon>
    </lineage>
</organism>
<reference evidence="4" key="1">
    <citation type="submission" date="2016-02" db="EMBL/GenBank/DDBJ databases">
        <authorList>
            <person name="Wibberg D."/>
        </authorList>
    </citation>
    <scope>NUCLEOTIDE SEQUENCE [LARGE SCALE GENOMIC DNA]</scope>
</reference>
<dbReference type="Proteomes" id="UP000199013">
    <property type="component" value="Unassembled WGS sequence"/>
</dbReference>
<gene>
    <name evidence="3" type="ORF">FDG2_3941</name>
</gene>
<evidence type="ECO:0000313" key="4">
    <source>
        <dbReference type="Proteomes" id="UP000199013"/>
    </source>
</evidence>
<protein>
    <recommendedName>
        <fullName evidence="5">BACON domain-containing protein</fullName>
    </recommendedName>
</protein>
<sequence length="372" mass="36538">MAWIAGRGDPEGGRHRSPWRRSGRILPIRWGRIIALTVALSVAAGLGVWLRFRSVGSTGPQPNAAVTAVAGRAPQGGAGSDHRPTPTPTPASGAQPSAGVGAAAGAPGVAGVVVSPPPQPQPPQSRSAVAAGETVRTSPSDTAVMAGTDLALSTGDVNLGTVNSSATMELRDTGRLPVDFRFAATPSWLSVAPASGTIAAGGRRTVTFTLDRSAAPVGVVDTSVAVVAVATLGGARQAGAVRVTAVVSGPPAIDSLTATPAVVYTTGCPSASGPTVSVVSVKATDSTGVFGAELVARLPDGRTTTSSLNLGEASGQQSVWSGPVGPSGIPGPMSFTVTVTDIDGLRAQSTGSLEVRSCPVAATGAPAGSGPG</sequence>
<dbReference type="GO" id="GO:0005975">
    <property type="term" value="P:carbohydrate metabolic process"/>
    <property type="evidence" value="ECO:0007669"/>
    <property type="project" value="UniProtKB-ARBA"/>
</dbReference>
<accession>A0A1C3P1Y9</accession>
<feature type="compositionally biased region" description="Low complexity" evidence="1">
    <location>
        <begin position="90"/>
        <end position="114"/>
    </location>
</feature>
<feature type="transmembrane region" description="Helical" evidence="2">
    <location>
        <begin position="30"/>
        <end position="52"/>
    </location>
</feature>
<keyword evidence="2" id="KW-0812">Transmembrane</keyword>
<feature type="region of interest" description="Disordered" evidence="1">
    <location>
        <begin position="306"/>
        <end position="327"/>
    </location>
</feature>
<proteinExistence type="predicted"/>
<feature type="compositionally biased region" description="Low complexity" evidence="1">
    <location>
        <begin position="318"/>
        <end position="327"/>
    </location>
</feature>
<keyword evidence="2" id="KW-1133">Transmembrane helix</keyword>
<evidence type="ECO:0008006" key="5">
    <source>
        <dbReference type="Google" id="ProtNLM"/>
    </source>
</evidence>
<dbReference type="EMBL" id="FLUV01001656">
    <property type="protein sequence ID" value="SBW23867.1"/>
    <property type="molecule type" value="Genomic_DNA"/>
</dbReference>
<dbReference type="AlphaFoldDB" id="A0A1C3P1Y9"/>
<feature type="compositionally biased region" description="Polar residues" evidence="1">
    <location>
        <begin position="306"/>
        <end position="317"/>
    </location>
</feature>
<evidence type="ECO:0000313" key="3">
    <source>
        <dbReference type="EMBL" id="SBW23867.1"/>
    </source>
</evidence>
<dbReference type="InterPro" id="IPR013783">
    <property type="entry name" value="Ig-like_fold"/>
</dbReference>
<evidence type="ECO:0000256" key="1">
    <source>
        <dbReference type="SAM" id="MobiDB-lite"/>
    </source>
</evidence>
<keyword evidence="4" id="KW-1185">Reference proteome</keyword>
<dbReference type="Gene3D" id="2.60.40.10">
    <property type="entry name" value="Immunoglobulins"/>
    <property type="match status" value="1"/>
</dbReference>
<evidence type="ECO:0000256" key="2">
    <source>
        <dbReference type="SAM" id="Phobius"/>
    </source>
</evidence>
<feature type="region of interest" description="Disordered" evidence="1">
    <location>
        <begin position="72"/>
        <end position="139"/>
    </location>
</feature>
<keyword evidence="2" id="KW-0472">Membrane</keyword>
<name>A0A1C3P1Y9_9ACTN</name>